<reference evidence="1" key="1">
    <citation type="submission" date="2021-09" db="EMBL/GenBank/DDBJ databases">
        <authorList>
            <consortium name="AG Swart"/>
            <person name="Singh M."/>
            <person name="Singh A."/>
            <person name="Seah K."/>
            <person name="Emmerich C."/>
        </authorList>
    </citation>
    <scope>NUCLEOTIDE SEQUENCE</scope>
    <source>
        <strain evidence="1">ATCC30299</strain>
    </source>
</reference>
<sequence>MGACCTSSSKDLPPAPSLLLVCDETAFENSHKESLRVSHYEGPISSYKSSQLVANPSIEEANEIDITLYSTSFHEQHSDQN</sequence>
<dbReference type="EMBL" id="CAJZBQ010000036">
    <property type="protein sequence ID" value="CAG9324538.1"/>
    <property type="molecule type" value="Genomic_DNA"/>
</dbReference>
<organism evidence="1 2">
    <name type="scientific">Blepharisma stoltei</name>
    <dbReference type="NCBI Taxonomy" id="1481888"/>
    <lineage>
        <taxon>Eukaryota</taxon>
        <taxon>Sar</taxon>
        <taxon>Alveolata</taxon>
        <taxon>Ciliophora</taxon>
        <taxon>Postciliodesmatophora</taxon>
        <taxon>Heterotrichea</taxon>
        <taxon>Heterotrichida</taxon>
        <taxon>Blepharismidae</taxon>
        <taxon>Blepharisma</taxon>
    </lineage>
</organism>
<protein>
    <submittedName>
        <fullName evidence="1">Uncharacterized protein</fullName>
    </submittedName>
</protein>
<evidence type="ECO:0000313" key="1">
    <source>
        <dbReference type="EMBL" id="CAG9324538.1"/>
    </source>
</evidence>
<evidence type="ECO:0000313" key="2">
    <source>
        <dbReference type="Proteomes" id="UP001162131"/>
    </source>
</evidence>
<dbReference type="Proteomes" id="UP001162131">
    <property type="component" value="Unassembled WGS sequence"/>
</dbReference>
<accession>A0AAU9JFX6</accession>
<comment type="caution">
    <text evidence="1">The sequence shown here is derived from an EMBL/GenBank/DDBJ whole genome shotgun (WGS) entry which is preliminary data.</text>
</comment>
<gene>
    <name evidence="1" type="ORF">BSTOLATCC_MIC36324</name>
</gene>
<keyword evidence="2" id="KW-1185">Reference proteome</keyword>
<name>A0AAU9JFX6_9CILI</name>
<proteinExistence type="predicted"/>
<dbReference type="AlphaFoldDB" id="A0AAU9JFX6"/>